<accession>A0A0H5REV3</accession>
<proteinExistence type="predicted"/>
<feature type="non-terminal residue" evidence="1">
    <location>
        <position position="143"/>
    </location>
</feature>
<dbReference type="AlphaFoldDB" id="A0A0H5REV3"/>
<protein>
    <submittedName>
        <fullName evidence="1">Uncharacterized protein</fullName>
    </submittedName>
</protein>
<organism evidence="1">
    <name type="scientific">Spongospora subterranea</name>
    <dbReference type="NCBI Taxonomy" id="70186"/>
    <lineage>
        <taxon>Eukaryota</taxon>
        <taxon>Sar</taxon>
        <taxon>Rhizaria</taxon>
        <taxon>Endomyxa</taxon>
        <taxon>Phytomyxea</taxon>
        <taxon>Plasmodiophorida</taxon>
        <taxon>Plasmodiophoridae</taxon>
        <taxon>Spongospora</taxon>
    </lineage>
</organism>
<sequence>MDTFSIDDVSRDELARSPSIIKSSKRVDPRCQVSDASAKIKDVVSPTSHKTDIDECDANGACIAERPVFNTRLKPDAAAIYSKIFIISSPGCICHCNKHGVNVKIQKHGIITRLFGLAMRFPVEADDDATIYTKPILSRAPCL</sequence>
<reference evidence="1" key="1">
    <citation type="submission" date="2015-04" db="EMBL/GenBank/DDBJ databases">
        <title>The genome sequence of the plant pathogenic Rhizarian Plasmodiophora brassicae reveals insights in its biotrophic life cycle and the origin of chitin synthesis.</title>
        <authorList>
            <person name="Schwelm A."/>
            <person name="Fogelqvist J."/>
            <person name="Knaust A."/>
            <person name="Julke S."/>
            <person name="Lilja T."/>
            <person name="Dhandapani V."/>
            <person name="Bonilla-Rosso G."/>
            <person name="Karlsson M."/>
            <person name="Shevchenko A."/>
            <person name="Choi S.R."/>
            <person name="Kim H.G."/>
            <person name="Park J.Y."/>
            <person name="Lim Y.P."/>
            <person name="Ludwig-Muller J."/>
            <person name="Dixelius C."/>
        </authorList>
    </citation>
    <scope>NUCLEOTIDE SEQUENCE</scope>
    <source>
        <tissue evidence="1">Potato root galls</tissue>
    </source>
</reference>
<dbReference type="EMBL" id="HACM01011620">
    <property type="protein sequence ID" value="CRZ12062.1"/>
    <property type="molecule type" value="Transcribed_RNA"/>
</dbReference>
<evidence type="ECO:0000313" key="1">
    <source>
        <dbReference type="EMBL" id="CRZ12062.1"/>
    </source>
</evidence>
<name>A0A0H5REV3_9EUKA</name>